<reference evidence="6" key="1">
    <citation type="journal article" date="2014" name="PLoS Negl. Trop. Dis.">
        <title>An updated insight into the Sialotranscriptome of Triatoma infestans: developmental stage and geographic variations.</title>
        <authorList>
            <person name="Schwarz A."/>
            <person name="Medrano-Mercado N."/>
            <person name="Schaub G.A."/>
            <person name="Struchiner C.J."/>
            <person name="Bargues M.D."/>
            <person name="Levy M.Z."/>
            <person name="Ribeiro J.M."/>
        </authorList>
    </citation>
    <scope>NUCLEOTIDE SEQUENCE</scope>
    <source>
        <strain evidence="6">Chile</strain>
        <tissue evidence="6">Salivary glands</tissue>
    </source>
</reference>
<feature type="coiled-coil region" evidence="5">
    <location>
        <begin position="168"/>
        <end position="195"/>
    </location>
</feature>
<evidence type="ECO:0000313" key="6">
    <source>
        <dbReference type="EMBL" id="JAC13790.1"/>
    </source>
</evidence>
<protein>
    <submittedName>
        <fullName evidence="6">Putative myosin h</fullName>
    </submittedName>
</protein>
<feature type="coiled-coil region" evidence="5">
    <location>
        <begin position="529"/>
        <end position="913"/>
    </location>
</feature>
<feature type="coiled-coil region" evidence="5">
    <location>
        <begin position="49"/>
        <end position="115"/>
    </location>
</feature>
<comment type="subcellular location">
    <subcellularLocation>
        <location evidence="1">Cytoplasm</location>
        <location evidence="1">Cytoskeleton</location>
        <location evidence="1">Microtubule organizing center</location>
        <location evidence="1">Centrosome</location>
        <location evidence="1">Centriole</location>
    </subcellularLocation>
</comment>
<sequence>VQQYKNIRRKLDEMGYHEPCSAESMLLVGKLFNDLCCTRDKLLMYEDLAKSTLTKCETLEHAMDELKKENKHLLKENNKMHIEAIQSKEDSEEKIKQLKMRISDLENSYSDLEFNYMEQMTNLGALRQELWEKNHKLYNLGVDTSLTESKQLKDKRPFLSENFFINTSNDREIEIENYKRKHRQLLDEIEILKNRLFLRDEEITRLGHQLEERNDYARASSKKSCPCHHKNPGIIENIITPSEMYEKVKAAQNKQHEAMQRAIYLADHVRELESEITQLKSKYDFTHECTCGRNITYLQKQHNENLNKIKDMETRMTNLQTLIDNLTREKSEADERVVNLEKERDKLSDKLRDVNTAEKDLRSEVDRLQQSNAKLKNEMTELMDKNKKPQDLVAKQTATSSYTNEEATISQKISQCICNHETKYEEIKAERDYYCNELHRLQEKVYNAERIHDFRCGNRSENVSDFTLLKKMQTDMNIARDENKCLQEEVVCLRNQMREFTNYKYDSNKLVENHIKKLEYDKGALTSANSDLKNKLYTTEKELQQLNEKISFLTHGLDNYKVKYNHLKKVNLHLELSLKNNEAAAKQTELDLNQSMARLQVLEKELKSAREEIIFLKKEKQEVRENLLRLDSEKDDLLLKIDDKTILISKLDKELQGKNTQMAQIENKKCKLQTQLQSIERLLQAAEDKSRDYAKQNRKMEQEIISIKSCNEDLSQENQSLKRELTAVSQDNVSLSLALEKSRKESENLKRELQTYVDEVRRVEKILLEKEREREALLEQFNALSAEASHLGSNQQSLECEANLARDNLRDTQHKLSLLQKDATAKDSIVSCMENQLRQLSDEVVQLQAKISEIADRELMLTTDLDAARNLCSTLEEQKQYYSNQLSEMTNSEQILREELDRLACQNEALQNQLCHEQKSCYTLENLLATSRQEAMEKSLYNEDLTNEMKKMKQTVLALESKLNLVTSALSDCQSACAEYHTQNKHLRREITNEKFEKAKDLDSNSTSL</sequence>
<dbReference type="AlphaFoldDB" id="A0A023EWR6"/>
<evidence type="ECO:0000256" key="5">
    <source>
        <dbReference type="SAM" id="Coils"/>
    </source>
</evidence>
<evidence type="ECO:0000256" key="1">
    <source>
        <dbReference type="ARBA" id="ARBA00004114"/>
    </source>
</evidence>
<dbReference type="GO" id="GO:0005814">
    <property type="term" value="C:centriole"/>
    <property type="evidence" value="ECO:0007669"/>
    <property type="project" value="UniProtKB-SubCell"/>
</dbReference>
<keyword evidence="3" id="KW-0206">Cytoskeleton</keyword>
<dbReference type="EMBL" id="GBBI01004922">
    <property type="protein sequence ID" value="JAC13790.1"/>
    <property type="molecule type" value="mRNA"/>
</dbReference>
<evidence type="ECO:0000256" key="2">
    <source>
        <dbReference type="ARBA" id="ARBA00022490"/>
    </source>
</evidence>
<keyword evidence="2" id="KW-0963">Cytoplasm</keyword>
<dbReference type="PANTHER" id="PTHR20544:SF0">
    <property type="entry name" value="NUCLEOPROTEIN TPR_MLP1 DOMAIN-CONTAINING PROTEIN"/>
    <property type="match status" value="1"/>
</dbReference>
<organism evidence="6">
    <name type="scientific">Triatoma infestans</name>
    <name type="common">Assassin bug</name>
    <dbReference type="NCBI Taxonomy" id="30076"/>
    <lineage>
        <taxon>Eukaryota</taxon>
        <taxon>Metazoa</taxon>
        <taxon>Ecdysozoa</taxon>
        <taxon>Arthropoda</taxon>
        <taxon>Hexapoda</taxon>
        <taxon>Insecta</taxon>
        <taxon>Pterygota</taxon>
        <taxon>Neoptera</taxon>
        <taxon>Paraneoptera</taxon>
        <taxon>Hemiptera</taxon>
        <taxon>Heteroptera</taxon>
        <taxon>Panheteroptera</taxon>
        <taxon>Cimicomorpha</taxon>
        <taxon>Reduviidae</taxon>
        <taxon>Triatominae</taxon>
        <taxon>Triatoma</taxon>
    </lineage>
</organism>
<feature type="coiled-coil region" evidence="5">
    <location>
        <begin position="469"/>
        <end position="496"/>
    </location>
</feature>
<evidence type="ECO:0000256" key="4">
    <source>
        <dbReference type="ARBA" id="ARBA00038123"/>
    </source>
</evidence>
<feature type="non-terminal residue" evidence="6">
    <location>
        <position position="1"/>
    </location>
</feature>
<proteinExistence type="evidence at transcript level"/>
<dbReference type="InterPro" id="IPR051877">
    <property type="entry name" value="Centriole_BasalBody_StrucProt"/>
</dbReference>
<accession>A0A023EWR6</accession>
<feature type="coiled-coil region" evidence="5">
    <location>
        <begin position="309"/>
        <end position="388"/>
    </location>
</feature>
<keyword evidence="5" id="KW-0175">Coiled coil</keyword>
<comment type="similarity">
    <text evidence="4">Belongs to the CEP135/TSGA10 family.</text>
</comment>
<name>A0A023EWR6_TRIIF</name>
<evidence type="ECO:0000256" key="3">
    <source>
        <dbReference type="ARBA" id="ARBA00023212"/>
    </source>
</evidence>
<dbReference type="PANTHER" id="PTHR20544">
    <property type="entry name" value="CENTROSOMAL PROTEIN CEP135"/>
    <property type="match status" value="1"/>
</dbReference>